<sequence>MRPTSLIAAMLTVATLALPSVADMTTLDELKIGTPMLRAMLLTPPAGGVLLPTFETDVADGTVGHMQLHKTSVTWPPDPEPRPSPAD</sequence>
<evidence type="ECO:0000313" key="2">
    <source>
        <dbReference type="EMBL" id="SEL15818.1"/>
    </source>
</evidence>
<dbReference type="AlphaFoldDB" id="A0A1H7MYI0"/>
<proteinExistence type="predicted"/>
<dbReference type="EMBL" id="FNZQ01000003">
    <property type="protein sequence ID" value="SEL15818.1"/>
    <property type="molecule type" value="Genomic_DNA"/>
</dbReference>
<dbReference type="RefSeq" id="WP_139204696.1">
    <property type="nucleotide sequence ID" value="NZ_FNZQ01000003.1"/>
</dbReference>
<reference evidence="2 3" key="1">
    <citation type="submission" date="2016-10" db="EMBL/GenBank/DDBJ databases">
        <authorList>
            <person name="de Groot N.N."/>
        </authorList>
    </citation>
    <scope>NUCLEOTIDE SEQUENCE [LARGE SCALE GENOMIC DNA]</scope>
    <source>
        <strain evidence="2 3">DSM 14858</strain>
    </source>
</reference>
<keyword evidence="1" id="KW-0732">Signal</keyword>
<dbReference type="STRING" id="188906.SAMN04488526_2096"/>
<organism evidence="2 3">
    <name type="scientific">Jannaschia helgolandensis</name>
    <dbReference type="NCBI Taxonomy" id="188906"/>
    <lineage>
        <taxon>Bacteria</taxon>
        <taxon>Pseudomonadati</taxon>
        <taxon>Pseudomonadota</taxon>
        <taxon>Alphaproteobacteria</taxon>
        <taxon>Rhodobacterales</taxon>
        <taxon>Roseobacteraceae</taxon>
        <taxon>Jannaschia</taxon>
    </lineage>
</organism>
<name>A0A1H7MYI0_9RHOB</name>
<feature type="signal peptide" evidence="1">
    <location>
        <begin position="1"/>
        <end position="22"/>
    </location>
</feature>
<evidence type="ECO:0000313" key="3">
    <source>
        <dbReference type="Proteomes" id="UP000199283"/>
    </source>
</evidence>
<protein>
    <submittedName>
        <fullName evidence="2">Uncharacterized protein</fullName>
    </submittedName>
</protein>
<keyword evidence="3" id="KW-1185">Reference proteome</keyword>
<gene>
    <name evidence="2" type="ORF">SAMN04488526_2096</name>
</gene>
<evidence type="ECO:0000256" key="1">
    <source>
        <dbReference type="SAM" id="SignalP"/>
    </source>
</evidence>
<feature type="chain" id="PRO_5011748909" evidence="1">
    <location>
        <begin position="23"/>
        <end position="87"/>
    </location>
</feature>
<accession>A0A1H7MYI0</accession>
<dbReference type="Proteomes" id="UP000199283">
    <property type="component" value="Unassembled WGS sequence"/>
</dbReference>